<gene>
    <name evidence="1" type="ORF">SAMN05421793_11933</name>
</gene>
<evidence type="ECO:0000313" key="1">
    <source>
        <dbReference type="EMBL" id="SEH67331.1"/>
    </source>
</evidence>
<name>A0A1H6K4M9_9FLAO</name>
<evidence type="ECO:0000313" key="2">
    <source>
        <dbReference type="Proteomes" id="UP000198555"/>
    </source>
</evidence>
<accession>A0A1H6K4M9</accession>
<dbReference type="RefSeq" id="WP_089770049.1">
    <property type="nucleotide sequence ID" value="NZ_DALZAR010000024.1"/>
</dbReference>
<dbReference type="EMBL" id="FNWX01000019">
    <property type="protein sequence ID" value="SEH67331.1"/>
    <property type="molecule type" value="Genomic_DNA"/>
</dbReference>
<proteinExistence type="predicted"/>
<sequence length="189" mass="22955">MNTILKENLREDFYIRLFFNTKNGFYKAGTIRAFLDFSRTLPVKDENRSELKNNAENFLIEELKKLTEKELKSQEEFDIFHRKVSHNLKKIWEELSFGQTQKWINMTLKYWLLFGENRINGIELNAKYFHIPIDSYVQKGMFEEKKPKAWSKISDYETYLQYQNKHRGKKTGNFPIVDEFEFFNFYEPK</sequence>
<dbReference type="STRING" id="420404.SAMN05421793_11933"/>
<organism evidence="1 2">
    <name type="scientific">Epilithonimonas hominis</name>
    <dbReference type="NCBI Taxonomy" id="420404"/>
    <lineage>
        <taxon>Bacteria</taxon>
        <taxon>Pseudomonadati</taxon>
        <taxon>Bacteroidota</taxon>
        <taxon>Flavobacteriia</taxon>
        <taxon>Flavobacteriales</taxon>
        <taxon>Weeksellaceae</taxon>
        <taxon>Chryseobacterium group</taxon>
        <taxon>Epilithonimonas</taxon>
    </lineage>
</organism>
<keyword evidence="2" id="KW-1185">Reference proteome</keyword>
<dbReference type="Proteomes" id="UP000198555">
    <property type="component" value="Unassembled WGS sequence"/>
</dbReference>
<dbReference type="AlphaFoldDB" id="A0A1H6K4M9"/>
<protein>
    <submittedName>
        <fullName evidence="1">Uncharacterized protein</fullName>
    </submittedName>
</protein>
<reference evidence="2" key="1">
    <citation type="submission" date="2016-10" db="EMBL/GenBank/DDBJ databases">
        <authorList>
            <person name="Varghese N."/>
            <person name="Submissions S."/>
        </authorList>
    </citation>
    <scope>NUCLEOTIDE SEQUENCE [LARGE SCALE GENOMIC DNA]</scope>
    <source>
        <strain evidence="2">DSM 19326</strain>
    </source>
</reference>